<evidence type="ECO:0000313" key="3">
    <source>
        <dbReference type="RefSeq" id="XP_027445757.2"/>
    </source>
</evidence>
<keyword evidence="1" id="KW-1185">Reference proteome</keyword>
<dbReference type="Proteomes" id="UP000515165">
    <property type="component" value="Chromosome 3"/>
</dbReference>
<proteinExistence type="predicted"/>
<evidence type="ECO:0000313" key="2">
    <source>
        <dbReference type="RefSeq" id="XP_027445756.2"/>
    </source>
</evidence>
<name>A0A6J2CSU6_ZALCA</name>
<dbReference type="KEGG" id="zca:113919938"/>
<dbReference type="RefSeq" id="XP_027445756.2">
    <property type="nucleotide sequence ID" value="XM_027589955.2"/>
</dbReference>
<sequence length="129" mass="14526">MLPVTLSRMMLTLTSEAVKPVLSSKWHSKRWQRTTWKGPPPEADHDGTLMVEFLDHDGTLMVEFLDHDGTLVVEFLDHDGTLVVEFLDHDGTLVVEFLDHDGTLMVEFQALELSKIKAHISCLVCGVLL</sequence>
<evidence type="ECO:0000313" key="1">
    <source>
        <dbReference type="Proteomes" id="UP000515165"/>
    </source>
</evidence>
<dbReference type="GeneID" id="113919938"/>
<protein>
    <submittedName>
        <fullName evidence="2 3">Uncharacterized protein LOC113919938 isoform X1</fullName>
    </submittedName>
</protein>
<dbReference type="AlphaFoldDB" id="A0A6J2CSU6"/>
<dbReference type="RefSeq" id="XP_027445757.2">
    <property type="nucleotide sequence ID" value="XM_027589956.2"/>
</dbReference>
<reference evidence="2 3" key="1">
    <citation type="submission" date="2025-04" db="UniProtKB">
        <authorList>
            <consortium name="RefSeq"/>
        </authorList>
    </citation>
    <scope>IDENTIFICATION</scope>
    <source>
        <tissue evidence="2 3">Blood</tissue>
    </source>
</reference>
<accession>A0A6J2CSU6</accession>
<organism evidence="1 3">
    <name type="scientific">Zalophus californianus</name>
    <name type="common">California sealion</name>
    <dbReference type="NCBI Taxonomy" id="9704"/>
    <lineage>
        <taxon>Eukaryota</taxon>
        <taxon>Metazoa</taxon>
        <taxon>Chordata</taxon>
        <taxon>Craniata</taxon>
        <taxon>Vertebrata</taxon>
        <taxon>Euteleostomi</taxon>
        <taxon>Mammalia</taxon>
        <taxon>Eutheria</taxon>
        <taxon>Laurasiatheria</taxon>
        <taxon>Carnivora</taxon>
        <taxon>Caniformia</taxon>
        <taxon>Pinnipedia</taxon>
        <taxon>Otariidae</taxon>
        <taxon>Zalophus</taxon>
    </lineage>
</organism>
<gene>
    <name evidence="2 3" type="primary">LOC113919938</name>
</gene>